<evidence type="ECO:0000256" key="5">
    <source>
        <dbReference type="ARBA" id="ARBA00023136"/>
    </source>
</evidence>
<feature type="domain" description="Major facilitator superfamily (MFS) profile" evidence="7">
    <location>
        <begin position="7"/>
        <end position="405"/>
    </location>
</feature>
<name>A0A1G4WYG5_9MYCO</name>
<feature type="transmembrane region" description="Helical" evidence="6">
    <location>
        <begin position="313"/>
        <end position="335"/>
    </location>
</feature>
<feature type="transmembrane region" description="Helical" evidence="6">
    <location>
        <begin position="256"/>
        <end position="279"/>
    </location>
</feature>
<dbReference type="InterPro" id="IPR011701">
    <property type="entry name" value="MFS"/>
</dbReference>
<dbReference type="InterPro" id="IPR050189">
    <property type="entry name" value="MFS_Efflux_Transporters"/>
</dbReference>
<accession>A0A1G4WYG5</accession>
<proteinExistence type="predicted"/>
<evidence type="ECO:0000256" key="4">
    <source>
        <dbReference type="ARBA" id="ARBA00022989"/>
    </source>
</evidence>
<keyword evidence="2" id="KW-1003">Cell membrane</keyword>
<organism evidence="9 10">
    <name type="scientific">Mycolicibacterium fluoranthenivorans</name>
    <dbReference type="NCBI Taxonomy" id="258505"/>
    <lineage>
        <taxon>Bacteria</taxon>
        <taxon>Bacillati</taxon>
        <taxon>Actinomycetota</taxon>
        <taxon>Actinomycetes</taxon>
        <taxon>Mycobacteriales</taxon>
        <taxon>Mycobacteriaceae</taxon>
        <taxon>Mycolicibacterium</taxon>
    </lineage>
</organism>
<feature type="transmembrane region" description="Helical" evidence="6">
    <location>
        <begin position="221"/>
        <end position="244"/>
    </location>
</feature>
<dbReference type="KEGG" id="mflu:HZU40_11275"/>
<feature type="transmembrane region" description="Helical" evidence="6">
    <location>
        <begin position="41"/>
        <end position="66"/>
    </location>
</feature>
<evidence type="ECO:0000313" key="11">
    <source>
        <dbReference type="Proteomes" id="UP000515498"/>
    </source>
</evidence>
<dbReference type="PANTHER" id="PTHR43124:SF3">
    <property type="entry name" value="CHLORAMPHENICOL EFFLUX PUMP RV0191"/>
    <property type="match status" value="1"/>
</dbReference>
<feature type="transmembrane region" description="Helical" evidence="6">
    <location>
        <begin position="133"/>
        <end position="159"/>
    </location>
</feature>
<evidence type="ECO:0000256" key="6">
    <source>
        <dbReference type="SAM" id="Phobius"/>
    </source>
</evidence>
<evidence type="ECO:0000256" key="2">
    <source>
        <dbReference type="ARBA" id="ARBA00022475"/>
    </source>
</evidence>
<evidence type="ECO:0000313" key="9">
    <source>
        <dbReference type="EMBL" id="SCX31311.1"/>
    </source>
</evidence>
<dbReference type="Gene3D" id="1.20.1250.20">
    <property type="entry name" value="MFS general substrate transporter like domains"/>
    <property type="match status" value="1"/>
</dbReference>
<keyword evidence="5 6" id="KW-0472">Membrane</keyword>
<feature type="transmembrane region" description="Helical" evidence="6">
    <location>
        <begin position="347"/>
        <end position="368"/>
    </location>
</feature>
<evidence type="ECO:0000256" key="3">
    <source>
        <dbReference type="ARBA" id="ARBA00022692"/>
    </source>
</evidence>
<dbReference type="RefSeq" id="WP_090363208.1">
    <property type="nucleotide sequence ID" value="NZ_CP059894.1"/>
</dbReference>
<evidence type="ECO:0000313" key="8">
    <source>
        <dbReference type="EMBL" id="QNJ94771.1"/>
    </source>
</evidence>
<dbReference type="EMBL" id="CP059894">
    <property type="protein sequence ID" value="QNJ94771.1"/>
    <property type="molecule type" value="Genomic_DNA"/>
</dbReference>
<protein>
    <submittedName>
        <fullName evidence="8">MFS transporter</fullName>
    </submittedName>
    <submittedName>
        <fullName evidence="9">Sugar phosphate permease</fullName>
    </submittedName>
</protein>
<dbReference type="GO" id="GO:0005886">
    <property type="term" value="C:plasma membrane"/>
    <property type="evidence" value="ECO:0007669"/>
    <property type="project" value="UniProtKB-SubCell"/>
</dbReference>
<feature type="transmembrane region" description="Helical" evidence="6">
    <location>
        <begin position="288"/>
        <end position="307"/>
    </location>
</feature>
<keyword evidence="4 6" id="KW-1133">Transmembrane helix</keyword>
<reference evidence="9" key="1">
    <citation type="submission" date="2016-10" db="EMBL/GenBank/DDBJ databases">
        <authorList>
            <person name="de Groot N.N."/>
        </authorList>
    </citation>
    <scope>NUCLEOTIDE SEQUENCE [LARGE SCALE GENOMIC DNA]</scope>
    <source>
        <strain evidence="9">UNC267MFSha1.1M11</strain>
    </source>
</reference>
<dbReference type="GO" id="GO:0022857">
    <property type="term" value="F:transmembrane transporter activity"/>
    <property type="evidence" value="ECO:0007669"/>
    <property type="project" value="InterPro"/>
</dbReference>
<comment type="subcellular location">
    <subcellularLocation>
        <location evidence="1">Cell membrane</location>
        <topology evidence="1">Multi-pass membrane protein</topology>
    </subcellularLocation>
</comment>
<reference evidence="10" key="2">
    <citation type="submission" date="2016-10" db="EMBL/GenBank/DDBJ databases">
        <authorList>
            <person name="Varghese N."/>
            <person name="Submissions S."/>
        </authorList>
    </citation>
    <scope>NUCLEOTIDE SEQUENCE [LARGE SCALE GENOMIC DNA]</scope>
    <source>
        <strain evidence="10">UNC267MFSha1.1M11</strain>
    </source>
</reference>
<dbReference type="Proteomes" id="UP000199707">
    <property type="component" value="Unassembled WGS sequence"/>
</dbReference>
<dbReference type="PROSITE" id="PS50850">
    <property type="entry name" value="MFS"/>
    <property type="match status" value="1"/>
</dbReference>
<sequence>MSNNRWTQLSVAYLALVGAFLPYVGWSPSLGAISEDLGLSYAQAGGISSVAGLVAGLMILVGGVLASRWGSKNVIVAGLAAGVVAQVVFAMSDGFEMIVVARVFAGLAVGFLWVATYTMAVEWFRGSKQTGRAVGIMMSGDGVGAVLSLVVFSLVMAAFGWRMGLGVQAICLSAVLVIVLFVSKNAPSARDEHDRLDGPTADRLAVRPPESTVRAVLNRNVLLATIFWIGGVGLFSTIASWMPAVLVENAGFSESIAGLVTSMFSIAGMAAAFGGPILAERLDSKKRVVLVGGTVTTIAVAAMTLCIATDNYFLVALCMPLLGLGVYAGEPLILAEAVESVRDEYSGVVNGIVLGVPWIVSGFAYPYILGMVKDATGSFTGGFVAVTVSTIVLCAVSPLFIKETESSTVDNGSE</sequence>
<evidence type="ECO:0000256" key="1">
    <source>
        <dbReference type="ARBA" id="ARBA00004651"/>
    </source>
</evidence>
<dbReference type="InterPro" id="IPR036259">
    <property type="entry name" value="MFS_trans_sf"/>
</dbReference>
<dbReference type="SUPFAM" id="SSF103473">
    <property type="entry name" value="MFS general substrate transporter"/>
    <property type="match status" value="1"/>
</dbReference>
<feature type="transmembrane region" description="Helical" evidence="6">
    <location>
        <begin position="380"/>
        <end position="401"/>
    </location>
</feature>
<gene>
    <name evidence="8" type="ORF">HZU40_11275</name>
    <name evidence="9" type="ORF">SAMN02799620_05286</name>
</gene>
<dbReference type="EMBL" id="FMUB01000013">
    <property type="protein sequence ID" value="SCX31311.1"/>
    <property type="molecule type" value="Genomic_DNA"/>
</dbReference>
<evidence type="ECO:0000313" key="10">
    <source>
        <dbReference type="Proteomes" id="UP000199707"/>
    </source>
</evidence>
<dbReference type="Pfam" id="PF07690">
    <property type="entry name" value="MFS_1"/>
    <property type="match status" value="1"/>
</dbReference>
<keyword evidence="3 6" id="KW-0812">Transmembrane</keyword>
<reference evidence="8 11" key="3">
    <citation type="submission" date="2020-07" db="EMBL/GenBank/DDBJ databases">
        <title>Draft genome sequence of four isobutane-metabolizing strains capable of cometabolically degrading diverse ether contaminants.</title>
        <authorList>
            <person name="Chen W."/>
            <person name="Faulkner N."/>
            <person name="Smith C."/>
            <person name="Hyman M."/>
        </authorList>
    </citation>
    <scope>NUCLEOTIDE SEQUENCE [LARGE SCALE GENOMIC DNA]</scope>
    <source>
        <strain evidence="8 11">2A</strain>
    </source>
</reference>
<dbReference type="STRING" id="1502745.SAMN02799620_05286"/>
<evidence type="ECO:0000259" key="7">
    <source>
        <dbReference type="PROSITE" id="PS50850"/>
    </source>
</evidence>
<dbReference type="Proteomes" id="UP000515498">
    <property type="component" value="Chromosome"/>
</dbReference>
<feature type="transmembrane region" description="Helical" evidence="6">
    <location>
        <begin position="73"/>
        <end position="91"/>
    </location>
</feature>
<dbReference type="AlphaFoldDB" id="A0A1G4WYG5"/>
<feature type="transmembrane region" description="Helical" evidence="6">
    <location>
        <begin position="165"/>
        <end position="183"/>
    </location>
</feature>
<dbReference type="InterPro" id="IPR020846">
    <property type="entry name" value="MFS_dom"/>
</dbReference>
<dbReference type="PANTHER" id="PTHR43124">
    <property type="entry name" value="PURINE EFFLUX PUMP PBUE"/>
    <property type="match status" value="1"/>
</dbReference>
<feature type="transmembrane region" description="Helical" evidence="6">
    <location>
        <begin position="97"/>
        <end position="121"/>
    </location>
</feature>